<accession>A0A6L9U7Z3</accession>
<reference evidence="2 3" key="1">
    <citation type="submission" date="2019-12" db="EMBL/GenBank/DDBJ databases">
        <title>Rhizobium genotypes associated with high levels of biological nitrogen fixation by grain legumes in a temperate-maritime cropping system.</title>
        <authorList>
            <person name="Maluk M."/>
            <person name="Francesc Ferrando Molina F."/>
            <person name="Lopez Del Egido L."/>
            <person name="Lafos M."/>
            <person name="Langarica-Fuentes A."/>
            <person name="Gebre Yohannes G."/>
            <person name="Young M.W."/>
            <person name="Martin P."/>
            <person name="Gantlett R."/>
            <person name="Kenicer G."/>
            <person name="Hawes C."/>
            <person name="Begg G.S."/>
            <person name="Quilliam R.S."/>
            <person name="Squire G.R."/>
            <person name="Poole P.S."/>
            <person name="Young P.W."/>
            <person name="Iannetta P.M."/>
            <person name="James E.K."/>
        </authorList>
    </citation>
    <scope>NUCLEOTIDE SEQUENCE [LARGE SCALE GENOMIC DNA]</scope>
    <source>
        <strain evidence="2 3">JHI1118</strain>
    </source>
</reference>
<comment type="caution">
    <text evidence="2">The sequence shown here is derived from an EMBL/GenBank/DDBJ whole genome shotgun (WGS) entry which is preliminary data.</text>
</comment>
<dbReference type="RefSeq" id="WP_163987035.1">
    <property type="nucleotide sequence ID" value="NZ_WUEY01000005.1"/>
</dbReference>
<protein>
    <submittedName>
        <fullName evidence="2">DUF2867 domain-containing protein</fullName>
    </submittedName>
</protein>
<sequence>MSARPLMVEPNMPHPALPDADWADCFELQIPTSDLTAGAAARSMLTRFPLWVRLLLRLRDAATGPFGLRSSSSHQADGLEKIGFFPVVSKSDSQIVLGFDDRHLDFRVVIDVRNDEQGRRLVDTTTLVRRKILLGRIYIALIAPFHRLIVATMLADLGKRMRAVSSRPLP</sequence>
<keyword evidence="1" id="KW-0812">Transmembrane</keyword>
<keyword evidence="1" id="KW-1133">Transmembrane helix</keyword>
<dbReference type="Pfam" id="PF11066">
    <property type="entry name" value="DUF2867"/>
    <property type="match status" value="1"/>
</dbReference>
<evidence type="ECO:0000313" key="2">
    <source>
        <dbReference type="EMBL" id="NEI70542.1"/>
    </source>
</evidence>
<evidence type="ECO:0000313" key="3">
    <source>
        <dbReference type="Proteomes" id="UP000483035"/>
    </source>
</evidence>
<dbReference type="InterPro" id="IPR021295">
    <property type="entry name" value="DUF2867"/>
</dbReference>
<dbReference type="AlphaFoldDB" id="A0A6L9U7Z3"/>
<evidence type="ECO:0000256" key="1">
    <source>
        <dbReference type="SAM" id="Phobius"/>
    </source>
</evidence>
<dbReference type="Proteomes" id="UP000483035">
    <property type="component" value="Unassembled WGS sequence"/>
</dbReference>
<feature type="transmembrane region" description="Helical" evidence="1">
    <location>
        <begin position="137"/>
        <end position="155"/>
    </location>
</feature>
<proteinExistence type="predicted"/>
<dbReference type="EMBL" id="WUEY01000005">
    <property type="protein sequence ID" value="NEI70542.1"/>
    <property type="molecule type" value="Genomic_DNA"/>
</dbReference>
<organism evidence="2 3">
    <name type="scientific">Rhizobium lusitanum</name>
    <dbReference type="NCBI Taxonomy" id="293958"/>
    <lineage>
        <taxon>Bacteria</taxon>
        <taxon>Pseudomonadati</taxon>
        <taxon>Pseudomonadota</taxon>
        <taxon>Alphaproteobacteria</taxon>
        <taxon>Hyphomicrobiales</taxon>
        <taxon>Rhizobiaceae</taxon>
        <taxon>Rhizobium/Agrobacterium group</taxon>
        <taxon>Rhizobium</taxon>
    </lineage>
</organism>
<name>A0A6L9U7Z3_9HYPH</name>
<keyword evidence="1" id="KW-0472">Membrane</keyword>
<gene>
    <name evidence="2" type="ORF">GR212_13250</name>
</gene>